<organism evidence="1 2">
    <name type="scientific">Streptococcus suis</name>
    <dbReference type="NCBI Taxonomy" id="1307"/>
    <lineage>
        <taxon>Bacteria</taxon>
        <taxon>Bacillati</taxon>
        <taxon>Bacillota</taxon>
        <taxon>Bacilli</taxon>
        <taxon>Lactobacillales</taxon>
        <taxon>Streptococcaceae</taxon>
        <taxon>Streptococcus</taxon>
    </lineage>
</organism>
<dbReference type="Proteomes" id="UP000305165">
    <property type="component" value="Unassembled WGS sequence"/>
</dbReference>
<evidence type="ECO:0000313" key="2">
    <source>
        <dbReference type="Proteomes" id="UP000305165"/>
    </source>
</evidence>
<comment type="caution">
    <text evidence="1">The sequence shown here is derived from an EMBL/GenBank/DDBJ whole genome shotgun (WGS) entry which is preliminary data.</text>
</comment>
<name>A0A4T2GQ32_STRSU</name>
<proteinExistence type="predicted"/>
<gene>
    <name evidence="1" type="ORF">FAJ39_02305</name>
</gene>
<protein>
    <submittedName>
        <fullName evidence="1">Uncharacterized protein</fullName>
    </submittedName>
</protein>
<dbReference type="OrthoDB" id="2219189at2"/>
<reference evidence="1 2" key="1">
    <citation type="submission" date="2019-04" db="EMBL/GenBank/DDBJ databases">
        <title>Genome analysis of Streptococcus suis strain WUSS424.</title>
        <authorList>
            <person name="Chen H."/>
            <person name="Gao X."/>
            <person name="Wu Z."/>
        </authorList>
    </citation>
    <scope>NUCLEOTIDE SEQUENCE [LARGE SCALE GENOMIC DNA]</scope>
    <source>
        <strain evidence="1 2">WUSS424</strain>
    </source>
</reference>
<dbReference type="EMBL" id="SSXO01000001">
    <property type="protein sequence ID" value="TII01183.1"/>
    <property type="molecule type" value="Genomic_DNA"/>
</dbReference>
<dbReference type="AlphaFoldDB" id="A0A4T2GQ32"/>
<accession>A0A4T2GQ32</accession>
<sequence>MNFKDFINNTIMDFSTKEFQNVKKLLIGEYLQFNFLENNQIDKLIFSEKLYDYLEKLELKTKIPFQKHLVYYSIFLDKLVSNKIAKAPKGNKKVMDPPLIPRARRYYDKAKVVGKKQFHSVHQLIDYCRVMFCLYNSALQSDSKQFENFDLSIDALSIEQIILNMKQEQAKKLNFQVAEFFSMNGIYSSEVFYLIMTIIVYCKLMESKIQGD</sequence>
<evidence type="ECO:0000313" key="1">
    <source>
        <dbReference type="EMBL" id="TII01183.1"/>
    </source>
</evidence>